<protein>
    <submittedName>
        <fullName evidence="5">LacI family DNA-binding transcriptional regulator</fullName>
    </submittedName>
</protein>
<dbReference type="Gene3D" id="1.10.260.40">
    <property type="entry name" value="lambda repressor-like DNA-binding domains"/>
    <property type="match status" value="1"/>
</dbReference>
<evidence type="ECO:0000313" key="6">
    <source>
        <dbReference type="Proteomes" id="UP001610861"/>
    </source>
</evidence>
<dbReference type="PANTHER" id="PTHR30146">
    <property type="entry name" value="LACI-RELATED TRANSCRIPTIONAL REPRESSOR"/>
    <property type="match status" value="1"/>
</dbReference>
<keyword evidence="1" id="KW-0805">Transcription regulation</keyword>
<evidence type="ECO:0000256" key="1">
    <source>
        <dbReference type="ARBA" id="ARBA00023015"/>
    </source>
</evidence>
<keyword evidence="6" id="KW-1185">Reference proteome</keyword>
<dbReference type="CDD" id="cd06267">
    <property type="entry name" value="PBP1_LacI_sugar_binding-like"/>
    <property type="match status" value="1"/>
</dbReference>
<dbReference type="InterPro" id="IPR010982">
    <property type="entry name" value="Lambda_DNA-bd_dom_sf"/>
</dbReference>
<dbReference type="CDD" id="cd01392">
    <property type="entry name" value="HTH_LacI"/>
    <property type="match status" value="1"/>
</dbReference>
<dbReference type="Proteomes" id="UP001610861">
    <property type="component" value="Unassembled WGS sequence"/>
</dbReference>
<feature type="domain" description="HTH lacI-type" evidence="4">
    <location>
        <begin position="3"/>
        <end position="58"/>
    </location>
</feature>
<dbReference type="Pfam" id="PF00356">
    <property type="entry name" value="LacI"/>
    <property type="match status" value="1"/>
</dbReference>
<dbReference type="SMART" id="SM00354">
    <property type="entry name" value="HTH_LACI"/>
    <property type="match status" value="1"/>
</dbReference>
<evidence type="ECO:0000256" key="2">
    <source>
        <dbReference type="ARBA" id="ARBA00023125"/>
    </source>
</evidence>
<dbReference type="Gene3D" id="3.40.50.2300">
    <property type="match status" value="2"/>
</dbReference>
<dbReference type="GO" id="GO:0003677">
    <property type="term" value="F:DNA binding"/>
    <property type="evidence" value="ECO:0007669"/>
    <property type="project" value="UniProtKB-KW"/>
</dbReference>
<keyword evidence="3" id="KW-0804">Transcription</keyword>
<dbReference type="RefSeq" id="WP_397558384.1">
    <property type="nucleotide sequence ID" value="NZ_JBIQWL010000014.1"/>
</dbReference>
<reference evidence="5 6" key="1">
    <citation type="submission" date="2024-09" db="EMBL/GenBank/DDBJ databases">
        <authorList>
            <person name="Pan X."/>
        </authorList>
    </citation>
    <scope>NUCLEOTIDE SEQUENCE [LARGE SCALE GENOMIC DNA]</scope>
    <source>
        <strain evidence="5 6">B2969</strain>
    </source>
</reference>
<evidence type="ECO:0000313" key="5">
    <source>
        <dbReference type="EMBL" id="MFH8252957.1"/>
    </source>
</evidence>
<dbReference type="PANTHER" id="PTHR30146:SF109">
    <property type="entry name" value="HTH-TYPE TRANSCRIPTIONAL REGULATOR GALS"/>
    <property type="match status" value="1"/>
</dbReference>
<comment type="caution">
    <text evidence="5">The sequence shown here is derived from an EMBL/GenBank/DDBJ whole genome shotgun (WGS) entry which is preliminary data.</text>
</comment>
<accession>A0ABW7QDI3</accession>
<dbReference type="PROSITE" id="PS50932">
    <property type="entry name" value="HTH_LACI_2"/>
    <property type="match status" value="1"/>
</dbReference>
<organism evidence="5 6">
    <name type="scientific">Microbacterium alkaliflavum</name>
    <dbReference type="NCBI Taxonomy" id="3248839"/>
    <lineage>
        <taxon>Bacteria</taxon>
        <taxon>Bacillati</taxon>
        <taxon>Actinomycetota</taxon>
        <taxon>Actinomycetes</taxon>
        <taxon>Micrococcales</taxon>
        <taxon>Microbacteriaceae</taxon>
        <taxon>Microbacterium</taxon>
    </lineage>
</organism>
<keyword evidence="2 5" id="KW-0238">DNA-binding</keyword>
<proteinExistence type="predicted"/>
<evidence type="ECO:0000256" key="3">
    <source>
        <dbReference type="ARBA" id="ARBA00023163"/>
    </source>
</evidence>
<dbReference type="SUPFAM" id="SSF53822">
    <property type="entry name" value="Periplasmic binding protein-like I"/>
    <property type="match status" value="1"/>
</dbReference>
<dbReference type="InterPro" id="IPR000843">
    <property type="entry name" value="HTH_LacI"/>
</dbReference>
<dbReference type="EMBL" id="JBIQWL010000014">
    <property type="protein sequence ID" value="MFH8252957.1"/>
    <property type="molecule type" value="Genomic_DNA"/>
</dbReference>
<evidence type="ECO:0000259" key="4">
    <source>
        <dbReference type="PROSITE" id="PS50932"/>
    </source>
</evidence>
<sequence length="330" mass="34713">MAVTRNDVARRAGVSPAVVSYVLNDGPRPVSNAARTRVLDAVKTLGYRPDGLARSLRVGRTKTIGLVVPDASNPFFAELARAIEDAAFERGYAVMVCSSADDLQRERTYIASLAERRIDGLILVSATSDQDLTDVTDLSIPVVALDRSPDEAPVSTIRADNERGAYLGTRHLVGHGFREIAFIGGPDHGVSDARHDGWRRALQEAELESSVSERAPFSFEGGFDAALAVLAREAGTSAFLVSSDIQALGLIRGLDSAGLSVPDDVGVVSIDGTIAGAYAVPPLTSIAQPIGAMGAQAVAHIIDNPAGIVHHALANELVVRHSCGCVEESE</sequence>
<name>A0ABW7QDI3_9MICO</name>
<dbReference type="InterPro" id="IPR028082">
    <property type="entry name" value="Peripla_BP_I"/>
</dbReference>
<gene>
    <name evidence="5" type="ORF">ACH3VR_21505</name>
</gene>
<dbReference type="SUPFAM" id="SSF47413">
    <property type="entry name" value="lambda repressor-like DNA-binding domains"/>
    <property type="match status" value="1"/>
</dbReference>
<dbReference type="Pfam" id="PF00532">
    <property type="entry name" value="Peripla_BP_1"/>
    <property type="match status" value="1"/>
</dbReference>
<dbReference type="InterPro" id="IPR001761">
    <property type="entry name" value="Peripla_BP/Lac1_sug-bd_dom"/>
</dbReference>